<evidence type="ECO:0000259" key="3">
    <source>
        <dbReference type="PROSITE" id="PS50110"/>
    </source>
</evidence>
<name>A0A523UYZ7_UNCAE</name>
<evidence type="ECO:0000256" key="2">
    <source>
        <dbReference type="PROSITE-ProRule" id="PRU00169"/>
    </source>
</evidence>
<feature type="modified residue" description="4-aspartylphosphate" evidence="2">
    <location>
        <position position="55"/>
    </location>
</feature>
<sequence>MAEKGKILAIEDDPEMVEFIKTILEAHSYKFYSAPTQKEGLEKVKEVSPDLIILDIMLETKGAGFWAAEKLKSKDPNSEFKEYSNVPILIITAIHTQTEFRFSPETDREYLPVDDFAEKPIKPKELIEKLEKLLKGQGQEPSK</sequence>
<dbReference type="InterPro" id="IPR001789">
    <property type="entry name" value="Sig_transdc_resp-reg_receiver"/>
</dbReference>
<evidence type="ECO:0000313" key="5">
    <source>
        <dbReference type="Proteomes" id="UP000320679"/>
    </source>
</evidence>
<comment type="caution">
    <text evidence="4">The sequence shown here is derived from an EMBL/GenBank/DDBJ whole genome shotgun (WGS) entry which is preliminary data.</text>
</comment>
<dbReference type="SMART" id="SM00448">
    <property type="entry name" value="REC"/>
    <property type="match status" value="1"/>
</dbReference>
<dbReference type="InterPro" id="IPR011006">
    <property type="entry name" value="CheY-like_superfamily"/>
</dbReference>
<protein>
    <submittedName>
        <fullName evidence="4">Response regulator</fullName>
    </submittedName>
</protein>
<dbReference type="PROSITE" id="PS50110">
    <property type="entry name" value="RESPONSE_REGULATORY"/>
    <property type="match status" value="1"/>
</dbReference>
<dbReference type="SUPFAM" id="SSF52172">
    <property type="entry name" value="CheY-like"/>
    <property type="match status" value="1"/>
</dbReference>
<organism evidence="4 5">
    <name type="scientific">Aerophobetes bacterium</name>
    <dbReference type="NCBI Taxonomy" id="2030807"/>
    <lineage>
        <taxon>Bacteria</taxon>
        <taxon>Candidatus Aerophobota</taxon>
    </lineage>
</organism>
<dbReference type="GO" id="GO:0000160">
    <property type="term" value="P:phosphorelay signal transduction system"/>
    <property type="evidence" value="ECO:0007669"/>
    <property type="project" value="InterPro"/>
</dbReference>
<proteinExistence type="predicted"/>
<evidence type="ECO:0000313" key="4">
    <source>
        <dbReference type="EMBL" id="TET47756.1"/>
    </source>
</evidence>
<evidence type="ECO:0000256" key="1">
    <source>
        <dbReference type="ARBA" id="ARBA00022553"/>
    </source>
</evidence>
<reference evidence="4 5" key="1">
    <citation type="submission" date="2019-03" db="EMBL/GenBank/DDBJ databases">
        <title>Metabolic potential of uncultured bacteria and archaea associated with petroleum seepage in deep-sea sediments.</title>
        <authorList>
            <person name="Dong X."/>
            <person name="Hubert C."/>
        </authorList>
    </citation>
    <scope>NUCLEOTIDE SEQUENCE [LARGE SCALE GENOMIC DNA]</scope>
    <source>
        <strain evidence="4">E29_bin78</strain>
    </source>
</reference>
<feature type="domain" description="Response regulatory" evidence="3">
    <location>
        <begin position="6"/>
        <end position="134"/>
    </location>
</feature>
<dbReference type="AlphaFoldDB" id="A0A523UYZ7"/>
<accession>A0A523UYZ7</accession>
<dbReference type="Proteomes" id="UP000320679">
    <property type="component" value="Unassembled WGS sequence"/>
</dbReference>
<dbReference type="PANTHER" id="PTHR44591">
    <property type="entry name" value="STRESS RESPONSE REGULATOR PROTEIN 1"/>
    <property type="match status" value="1"/>
</dbReference>
<dbReference type="EMBL" id="SOJK01000076">
    <property type="protein sequence ID" value="TET47756.1"/>
    <property type="molecule type" value="Genomic_DNA"/>
</dbReference>
<gene>
    <name evidence="4" type="ORF">E3J59_01705</name>
</gene>
<dbReference type="Gene3D" id="3.40.50.2300">
    <property type="match status" value="1"/>
</dbReference>
<dbReference type="Pfam" id="PF00072">
    <property type="entry name" value="Response_reg"/>
    <property type="match status" value="1"/>
</dbReference>
<dbReference type="InterPro" id="IPR050595">
    <property type="entry name" value="Bact_response_regulator"/>
</dbReference>
<keyword evidence="1 2" id="KW-0597">Phosphoprotein</keyword>
<dbReference type="PANTHER" id="PTHR44591:SF3">
    <property type="entry name" value="RESPONSE REGULATORY DOMAIN-CONTAINING PROTEIN"/>
    <property type="match status" value="1"/>
</dbReference>